<dbReference type="RefSeq" id="WP_184585875.1">
    <property type="nucleotide sequence ID" value="NZ_JACHLI010000001.1"/>
</dbReference>
<evidence type="ECO:0000313" key="2">
    <source>
        <dbReference type="EMBL" id="MBB4861620.1"/>
    </source>
</evidence>
<evidence type="ECO:0000256" key="1">
    <source>
        <dbReference type="SAM" id="Phobius"/>
    </source>
</evidence>
<dbReference type="EMBL" id="JACHLI010000001">
    <property type="protein sequence ID" value="MBB4861620.1"/>
    <property type="molecule type" value="Genomic_DNA"/>
</dbReference>
<name>A0A7W7NZS7_PSENT</name>
<evidence type="ECO:0000313" key="3">
    <source>
        <dbReference type="Proteomes" id="UP000566995"/>
    </source>
</evidence>
<sequence length="141" mass="15380">MPFFSSYTDDQKLWSSMAAVVFAIILGGIYYLNQTMNRTVDEILITAMEAEADIALLRAGDKRAPRLPKVWIEGLVLQHHGQRLEATGVKLNTCKALANGLIHTYEDVQVDGKPVLTLKQVEGACGADGEEHAVSVPRVAS</sequence>
<protein>
    <submittedName>
        <fullName evidence="2">Uncharacterized protein</fullName>
    </submittedName>
</protein>
<reference evidence="2 3" key="1">
    <citation type="submission" date="2020-08" db="EMBL/GenBank/DDBJ databases">
        <title>Functional genomics of gut bacteria from endangered species of beetles.</title>
        <authorList>
            <person name="Carlos-Shanley C."/>
        </authorList>
    </citation>
    <scope>NUCLEOTIDE SEQUENCE [LARGE SCALE GENOMIC DNA]</scope>
    <source>
        <strain evidence="2 3">S00179</strain>
    </source>
</reference>
<keyword evidence="1" id="KW-1133">Transmembrane helix</keyword>
<gene>
    <name evidence="2" type="ORF">HNP46_000431</name>
</gene>
<feature type="transmembrane region" description="Helical" evidence="1">
    <location>
        <begin position="13"/>
        <end position="32"/>
    </location>
</feature>
<proteinExistence type="predicted"/>
<accession>A0A7W7NZS7</accession>
<dbReference type="Proteomes" id="UP000566995">
    <property type="component" value="Unassembled WGS sequence"/>
</dbReference>
<comment type="caution">
    <text evidence="2">The sequence shown here is derived from an EMBL/GenBank/DDBJ whole genome shotgun (WGS) entry which is preliminary data.</text>
</comment>
<dbReference type="AlphaFoldDB" id="A0A7W7NZS7"/>
<keyword evidence="1" id="KW-0472">Membrane</keyword>
<organism evidence="2 3">
    <name type="scientific">Pseudomonas nitroreducens</name>
    <dbReference type="NCBI Taxonomy" id="46680"/>
    <lineage>
        <taxon>Bacteria</taxon>
        <taxon>Pseudomonadati</taxon>
        <taxon>Pseudomonadota</taxon>
        <taxon>Gammaproteobacteria</taxon>
        <taxon>Pseudomonadales</taxon>
        <taxon>Pseudomonadaceae</taxon>
        <taxon>Pseudomonas</taxon>
    </lineage>
</organism>
<keyword evidence="1" id="KW-0812">Transmembrane</keyword>